<dbReference type="InterPro" id="IPR003748">
    <property type="entry name" value="DUF169"/>
</dbReference>
<accession>A0A916Q6R9</accession>
<dbReference type="EMBL" id="BLYI01000042">
    <property type="protein sequence ID" value="GFO85444.1"/>
    <property type="molecule type" value="Genomic_DNA"/>
</dbReference>
<protein>
    <recommendedName>
        <fullName evidence="3">DUF169 domain-containing protein</fullName>
    </recommendedName>
</protein>
<dbReference type="AlphaFoldDB" id="A0A916Q6R9"/>
<keyword evidence="2" id="KW-1185">Reference proteome</keyword>
<evidence type="ECO:0008006" key="3">
    <source>
        <dbReference type="Google" id="ProtNLM"/>
    </source>
</evidence>
<name>A0A916Q6R9_9FIRM</name>
<gene>
    <name evidence="1" type="ORF">ANBU17_17910</name>
</gene>
<reference evidence="1" key="1">
    <citation type="submission" date="2020-06" db="EMBL/GenBank/DDBJ databases">
        <title>Characterization of fructooligosaccharide metabolism and fructooligosaccharide-degrading enzymes in human commensal butyrate producers.</title>
        <authorList>
            <person name="Tanno H."/>
            <person name="Fujii T."/>
            <person name="Hirano K."/>
            <person name="Maeno S."/>
            <person name="Tonozuka T."/>
            <person name="Sakamoto M."/>
            <person name="Ohkuma M."/>
            <person name="Tochio T."/>
            <person name="Endo A."/>
        </authorList>
    </citation>
    <scope>NUCLEOTIDE SEQUENCE</scope>
    <source>
        <strain evidence="1">JCM 17466</strain>
    </source>
</reference>
<sequence length="212" mass="23546">MQFPEGKWGCVVAMLNAASKGRKAAFCDKTVVCRGGKAGLGFQTLEKGTKEYFLSTGEKGPKAGEFYKKSPQLARNYMSEIPEPTSKEYVVFVPLNELLADQHPDAVVFLANADQISGLATLANYDKKTQDHVKVLFGAGCVQAIRYPMAEEEKNGDCCYIGLTDPSARKCIDKDILSFSIPWHRFLEMEEEAEGSFLTKESWNQIARRIVS</sequence>
<dbReference type="Proteomes" id="UP000613208">
    <property type="component" value="Unassembled WGS sequence"/>
</dbReference>
<proteinExistence type="predicted"/>
<organism evidence="1 2">
    <name type="scientific">Anaerostipes butyraticus</name>
    <dbReference type="NCBI Taxonomy" id="645466"/>
    <lineage>
        <taxon>Bacteria</taxon>
        <taxon>Bacillati</taxon>
        <taxon>Bacillota</taxon>
        <taxon>Clostridia</taxon>
        <taxon>Lachnospirales</taxon>
        <taxon>Lachnospiraceae</taxon>
        <taxon>Anaerostipes</taxon>
    </lineage>
</organism>
<evidence type="ECO:0000313" key="1">
    <source>
        <dbReference type="EMBL" id="GFO85444.1"/>
    </source>
</evidence>
<dbReference type="Pfam" id="PF02596">
    <property type="entry name" value="DUF169"/>
    <property type="match status" value="1"/>
</dbReference>
<comment type="caution">
    <text evidence="1">The sequence shown here is derived from an EMBL/GenBank/DDBJ whole genome shotgun (WGS) entry which is preliminary data.</text>
</comment>
<evidence type="ECO:0000313" key="2">
    <source>
        <dbReference type="Proteomes" id="UP000613208"/>
    </source>
</evidence>